<accession>A0A382NNW2</accession>
<dbReference type="AlphaFoldDB" id="A0A382NNW2"/>
<evidence type="ECO:0000313" key="1">
    <source>
        <dbReference type="EMBL" id="SVC62005.1"/>
    </source>
</evidence>
<dbReference type="EMBL" id="UINC01101304">
    <property type="protein sequence ID" value="SVC62005.1"/>
    <property type="molecule type" value="Genomic_DNA"/>
</dbReference>
<gene>
    <name evidence="1" type="ORF">METZ01_LOCUS314859</name>
</gene>
<feature type="non-terminal residue" evidence="1">
    <location>
        <position position="1"/>
    </location>
</feature>
<name>A0A382NNW2_9ZZZZ</name>
<reference evidence="1" key="1">
    <citation type="submission" date="2018-05" db="EMBL/GenBank/DDBJ databases">
        <authorList>
            <person name="Lanie J.A."/>
            <person name="Ng W.-L."/>
            <person name="Kazmierczak K.M."/>
            <person name="Andrzejewski T.M."/>
            <person name="Davidsen T.M."/>
            <person name="Wayne K.J."/>
            <person name="Tettelin H."/>
            <person name="Glass J.I."/>
            <person name="Rusch D."/>
            <person name="Podicherti R."/>
            <person name="Tsui H.-C.T."/>
            <person name="Winkler M.E."/>
        </authorList>
    </citation>
    <scope>NUCLEOTIDE SEQUENCE</scope>
</reference>
<protein>
    <submittedName>
        <fullName evidence="1">Uncharacterized protein</fullName>
    </submittedName>
</protein>
<organism evidence="1">
    <name type="scientific">marine metagenome</name>
    <dbReference type="NCBI Taxonomy" id="408172"/>
    <lineage>
        <taxon>unclassified sequences</taxon>
        <taxon>metagenomes</taxon>
        <taxon>ecological metagenomes</taxon>
    </lineage>
</organism>
<sequence length="44" mass="5268">DRYDNHFWSNKSKNSLLSSELSKDIEKRLSPIDLVEIILKDEKY</sequence>
<proteinExistence type="predicted"/>